<protein>
    <submittedName>
        <fullName evidence="1">Uncharacterized protein</fullName>
    </submittedName>
</protein>
<organism evidence="1 2">
    <name type="scientific">Catharanthus roseus</name>
    <name type="common">Madagascar periwinkle</name>
    <name type="synonym">Vinca rosea</name>
    <dbReference type="NCBI Taxonomy" id="4058"/>
    <lineage>
        <taxon>Eukaryota</taxon>
        <taxon>Viridiplantae</taxon>
        <taxon>Streptophyta</taxon>
        <taxon>Embryophyta</taxon>
        <taxon>Tracheophyta</taxon>
        <taxon>Spermatophyta</taxon>
        <taxon>Magnoliopsida</taxon>
        <taxon>eudicotyledons</taxon>
        <taxon>Gunneridae</taxon>
        <taxon>Pentapetalae</taxon>
        <taxon>asterids</taxon>
        <taxon>lamiids</taxon>
        <taxon>Gentianales</taxon>
        <taxon>Apocynaceae</taxon>
        <taxon>Rauvolfioideae</taxon>
        <taxon>Vinceae</taxon>
        <taxon>Catharanthinae</taxon>
        <taxon>Catharanthus</taxon>
    </lineage>
</organism>
<evidence type="ECO:0000313" key="1">
    <source>
        <dbReference type="EMBL" id="KAI5662343.1"/>
    </source>
</evidence>
<dbReference type="Proteomes" id="UP001060085">
    <property type="component" value="Linkage Group LG05"/>
</dbReference>
<comment type="caution">
    <text evidence="1">The sequence shown here is derived from an EMBL/GenBank/DDBJ whole genome shotgun (WGS) entry which is preliminary data.</text>
</comment>
<accession>A0ACC0AQW8</accession>
<reference evidence="2" key="1">
    <citation type="journal article" date="2023" name="Nat. Plants">
        <title>Single-cell RNA sequencing provides a high-resolution roadmap for understanding the multicellular compartmentation of specialized metabolism.</title>
        <authorList>
            <person name="Sun S."/>
            <person name="Shen X."/>
            <person name="Li Y."/>
            <person name="Li Y."/>
            <person name="Wang S."/>
            <person name="Li R."/>
            <person name="Zhang H."/>
            <person name="Shen G."/>
            <person name="Guo B."/>
            <person name="Wei J."/>
            <person name="Xu J."/>
            <person name="St-Pierre B."/>
            <person name="Chen S."/>
            <person name="Sun C."/>
        </authorList>
    </citation>
    <scope>NUCLEOTIDE SEQUENCE [LARGE SCALE GENOMIC DNA]</scope>
</reference>
<sequence length="124" mass="13842">MNFIGNSQHRFRPESLQFIDALLGQVLMDKTASALITTNEGKFFSNGMDVNYLKKCDNKAATASDLNWCLYLYERGIMSVLSAKLPQSVFQAVLTGKRYHGTEAMAAGFVHETYPDKPTLLQEA</sequence>
<gene>
    <name evidence="1" type="ORF">M9H77_21666</name>
</gene>
<evidence type="ECO:0000313" key="2">
    <source>
        <dbReference type="Proteomes" id="UP001060085"/>
    </source>
</evidence>
<dbReference type="EMBL" id="CM044705">
    <property type="protein sequence ID" value="KAI5662343.1"/>
    <property type="molecule type" value="Genomic_DNA"/>
</dbReference>
<name>A0ACC0AQW8_CATRO</name>
<keyword evidence="2" id="KW-1185">Reference proteome</keyword>
<proteinExistence type="predicted"/>